<dbReference type="Proteomes" id="UP001500353">
    <property type="component" value="Unassembled WGS sequence"/>
</dbReference>
<dbReference type="RefSeq" id="WP_345200729.1">
    <property type="nucleotide sequence ID" value="NZ_BAABHX010000002.1"/>
</dbReference>
<name>A0ABP9M2V0_9FLAO</name>
<gene>
    <name evidence="2" type="ORF">GCM10023210_10040</name>
</gene>
<proteinExistence type="predicted"/>
<keyword evidence="3" id="KW-1185">Reference proteome</keyword>
<evidence type="ECO:0000313" key="3">
    <source>
        <dbReference type="Proteomes" id="UP001500353"/>
    </source>
</evidence>
<organism evidence="2 3">
    <name type="scientific">Chryseobacterium ginsengisoli</name>
    <dbReference type="NCBI Taxonomy" id="363853"/>
    <lineage>
        <taxon>Bacteria</taxon>
        <taxon>Pseudomonadati</taxon>
        <taxon>Bacteroidota</taxon>
        <taxon>Flavobacteriia</taxon>
        <taxon>Flavobacteriales</taxon>
        <taxon>Weeksellaceae</taxon>
        <taxon>Chryseobacterium group</taxon>
        <taxon>Chryseobacterium</taxon>
    </lineage>
</organism>
<feature type="chain" id="PRO_5045670765" evidence="1">
    <location>
        <begin position="19"/>
        <end position="653"/>
    </location>
</feature>
<keyword evidence="1" id="KW-0732">Signal</keyword>
<protein>
    <submittedName>
        <fullName evidence="2">Uncharacterized protein</fullName>
    </submittedName>
</protein>
<accession>A0ABP9M2V0</accession>
<feature type="signal peptide" evidence="1">
    <location>
        <begin position="1"/>
        <end position="18"/>
    </location>
</feature>
<evidence type="ECO:0000256" key="1">
    <source>
        <dbReference type="SAM" id="SignalP"/>
    </source>
</evidence>
<reference evidence="3" key="1">
    <citation type="journal article" date="2019" name="Int. J. Syst. Evol. Microbiol.">
        <title>The Global Catalogue of Microorganisms (GCM) 10K type strain sequencing project: providing services to taxonomists for standard genome sequencing and annotation.</title>
        <authorList>
            <consortium name="The Broad Institute Genomics Platform"/>
            <consortium name="The Broad Institute Genome Sequencing Center for Infectious Disease"/>
            <person name="Wu L."/>
            <person name="Ma J."/>
        </authorList>
    </citation>
    <scope>NUCLEOTIDE SEQUENCE [LARGE SCALE GENOMIC DNA]</scope>
    <source>
        <strain evidence="3">JCM 18019</strain>
    </source>
</reference>
<comment type="caution">
    <text evidence="2">The sequence shown here is derived from an EMBL/GenBank/DDBJ whole genome shotgun (WGS) entry which is preliminary data.</text>
</comment>
<sequence length="653" mass="65816">MKKLILPIALCASAVMYSQVGVNTPDPKATMDITAKTTDGSKPEGLITPRLTGDQIRLGNTSYTTAQTGSILYATSADSAPAGKTINITAPGYYYFDGSVWQKIITGSTGDTTNDAWINDTTNAVVKLGTKADGTARGAYTDVVANDNGALGMGTSTPATRIDIVGDGGVNDDITLNSSGNTSGFAGGITFTRSQGTPVAKTAVTTGNSLGSLSFNGYDGTNNINTAAVSAQINGTVTAGSAPTDLTFSAGTNAATERMRITSAGNVGIGVTTPSNALHVNAANNPVRFEGLVTGAGTSNIVTVDANGVLTKTATTATALAASDTTNDIWINDIGLVKLGTKADGTARGAYTDVVANDNGALGMGTSTPATRIDIVGDGGVNDDVTLNSSGNTSGFAGGITFTRSQGTPVAKTAVTNGNSLGSLSFNGYDGTSNINTAAVSAQINGTVSAGSTPTDLTFSAGTNAATERMRITSAGNVGVGITNPSTKLDINGNLRIGTASPTSGSTNVSTLVRDNTTGEIKVSQSSTGNTANITFVTYTLSNVNKDWVASFNTNIPTNQYTVVVVGNSFNKQSLSNTTGSGTYNPLNVQAMITGSTWSLYADYNGGTTADGSNGTWTINCMIINNSITKTLSGVSADLGGTNTGSASIPSGL</sequence>
<dbReference type="EMBL" id="BAABHX010000002">
    <property type="protein sequence ID" value="GAA5087328.1"/>
    <property type="molecule type" value="Genomic_DNA"/>
</dbReference>
<evidence type="ECO:0000313" key="2">
    <source>
        <dbReference type="EMBL" id="GAA5087328.1"/>
    </source>
</evidence>